<evidence type="ECO:0000259" key="4">
    <source>
        <dbReference type="Pfam" id="PF00441"/>
    </source>
</evidence>
<dbReference type="GO" id="GO:0033539">
    <property type="term" value="P:fatty acid beta-oxidation using acyl-CoA dehydrogenase"/>
    <property type="evidence" value="ECO:0007669"/>
    <property type="project" value="TreeGrafter"/>
</dbReference>
<feature type="region of interest" description="Disordered" evidence="3">
    <location>
        <begin position="118"/>
        <end position="150"/>
    </location>
</feature>
<dbReference type="GO" id="GO:0003995">
    <property type="term" value="F:acyl-CoA dehydrogenase activity"/>
    <property type="evidence" value="ECO:0007669"/>
    <property type="project" value="TreeGrafter"/>
</dbReference>
<dbReference type="InterPro" id="IPR009075">
    <property type="entry name" value="AcylCo_DH/oxidase_C"/>
</dbReference>
<dbReference type="PANTHER" id="PTHR48083">
    <property type="entry name" value="MEDIUM-CHAIN SPECIFIC ACYL-COA DEHYDROGENASE, MITOCHONDRIAL-RELATED"/>
    <property type="match status" value="1"/>
</dbReference>
<feature type="domain" description="Acyl-CoA dehydrogenase/oxidase C-terminal" evidence="4">
    <location>
        <begin position="3"/>
        <end position="109"/>
    </location>
</feature>
<dbReference type="InterPro" id="IPR036250">
    <property type="entry name" value="AcylCo_DH-like_C"/>
</dbReference>
<gene>
    <name evidence="5" type="ORF">CPEL01642_LOCUS3119</name>
</gene>
<dbReference type="Pfam" id="PF00441">
    <property type="entry name" value="Acyl-CoA_dh_1"/>
    <property type="match status" value="1"/>
</dbReference>
<keyword evidence="1" id="KW-0285">Flavoprotein</keyword>
<dbReference type="InterPro" id="IPR050741">
    <property type="entry name" value="Acyl-CoA_dehydrogenase"/>
</dbReference>
<name>A0A7S0PVB9_9EUKA</name>
<dbReference type="PANTHER" id="PTHR48083:SF13">
    <property type="entry name" value="ACYL-COA DEHYDROGENASE FAMILY MEMBER 11"/>
    <property type="match status" value="1"/>
</dbReference>
<dbReference type="GO" id="GO:0005737">
    <property type="term" value="C:cytoplasm"/>
    <property type="evidence" value="ECO:0007669"/>
    <property type="project" value="TreeGrafter"/>
</dbReference>
<keyword evidence="2" id="KW-0560">Oxidoreductase</keyword>
<evidence type="ECO:0000313" key="5">
    <source>
        <dbReference type="EMBL" id="CAD8599789.1"/>
    </source>
</evidence>
<evidence type="ECO:0000256" key="1">
    <source>
        <dbReference type="ARBA" id="ARBA00022630"/>
    </source>
</evidence>
<evidence type="ECO:0000256" key="3">
    <source>
        <dbReference type="SAM" id="MobiDB-lite"/>
    </source>
</evidence>
<reference evidence="5" key="1">
    <citation type="submission" date="2021-01" db="EMBL/GenBank/DDBJ databases">
        <authorList>
            <person name="Corre E."/>
            <person name="Pelletier E."/>
            <person name="Niang G."/>
            <person name="Scheremetjew M."/>
            <person name="Finn R."/>
            <person name="Kale V."/>
            <person name="Holt S."/>
            <person name="Cochrane G."/>
            <person name="Meng A."/>
            <person name="Brown T."/>
            <person name="Cohen L."/>
        </authorList>
    </citation>
    <scope>NUCLEOTIDE SEQUENCE</scope>
    <source>
        <strain evidence="5">PLY182g</strain>
    </source>
</reference>
<dbReference type="SUPFAM" id="SSF47203">
    <property type="entry name" value="Acyl-CoA dehydrogenase C-terminal domain-like"/>
    <property type="match status" value="1"/>
</dbReference>
<dbReference type="Gene3D" id="1.20.140.10">
    <property type="entry name" value="Butyryl-CoA Dehydrogenase, subunit A, domain 3"/>
    <property type="match status" value="1"/>
</dbReference>
<sequence length="150" mass="16363">MPFGSALERKGLPRAWLAESRMEIDQARLLVLAAAHSMDTRGNKAARQAIAMTKVIVARMGCNVADRAVQIFGGAGVSQDSLVSQAFAGFRILRLADGPDEVHLLQVARLEIRRQQRAREAGETLPDHRAQDKTDARGPPCPSLHMRSAL</sequence>
<organism evidence="5">
    <name type="scientific">Coccolithus braarudii</name>
    <dbReference type="NCBI Taxonomy" id="221442"/>
    <lineage>
        <taxon>Eukaryota</taxon>
        <taxon>Haptista</taxon>
        <taxon>Haptophyta</taxon>
        <taxon>Prymnesiophyceae</taxon>
        <taxon>Coccolithales</taxon>
        <taxon>Coccolithaceae</taxon>
        <taxon>Coccolithus</taxon>
    </lineage>
</organism>
<protein>
    <recommendedName>
        <fullName evidence="4">Acyl-CoA dehydrogenase/oxidase C-terminal domain-containing protein</fullName>
    </recommendedName>
</protein>
<accession>A0A7S0PVB9</accession>
<dbReference type="EMBL" id="HBEY01006387">
    <property type="protein sequence ID" value="CAD8599789.1"/>
    <property type="molecule type" value="Transcribed_RNA"/>
</dbReference>
<evidence type="ECO:0000256" key="2">
    <source>
        <dbReference type="ARBA" id="ARBA00023002"/>
    </source>
</evidence>
<proteinExistence type="predicted"/>
<dbReference type="AlphaFoldDB" id="A0A7S0PVB9"/>
<feature type="compositionally biased region" description="Basic and acidic residues" evidence="3">
    <location>
        <begin position="118"/>
        <end position="136"/>
    </location>
</feature>